<proteinExistence type="predicted"/>
<evidence type="ECO:0000256" key="1">
    <source>
        <dbReference type="SAM" id="Phobius"/>
    </source>
</evidence>
<keyword evidence="1" id="KW-0812">Transmembrane</keyword>
<keyword evidence="1" id="KW-0472">Membrane</keyword>
<sequence>MARLERRLSIGARRGLQGLHPSTLALLRAGLAPPQAGGFETSPFAAVPANGRRHPATRPSPKFRISSLWCPRMARTAAMPNARMETPAHDDSFFRPLCGASPPWRASGCTVPCSWTGCLQSLDLRENRPGSLKPLVLPGHKWHLLPPSRWNFSPSLFSSWLTFIPVPLGLPFCSYLVLLLLLFLPVAEHDPP</sequence>
<evidence type="ECO:0000313" key="2">
    <source>
        <dbReference type="EMBL" id="KAF2455491.1"/>
    </source>
</evidence>
<gene>
    <name evidence="2" type="ORF">BDY21DRAFT_66528</name>
</gene>
<name>A0A6A6NUV0_9PEZI</name>
<dbReference type="AlphaFoldDB" id="A0A6A6NUV0"/>
<reference evidence="2" key="1">
    <citation type="journal article" date="2020" name="Stud. Mycol.">
        <title>101 Dothideomycetes genomes: a test case for predicting lifestyles and emergence of pathogens.</title>
        <authorList>
            <person name="Haridas S."/>
            <person name="Albert R."/>
            <person name="Binder M."/>
            <person name="Bloem J."/>
            <person name="Labutti K."/>
            <person name="Salamov A."/>
            <person name="Andreopoulos B."/>
            <person name="Baker S."/>
            <person name="Barry K."/>
            <person name="Bills G."/>
            <person name="Bluhm B."/>
            <person name="Cannon C."/>
            <person name="Castanera R."/>
            <person name="Culley D."/>
            <person name="Daum C."/>
            <person name="Ezra D."/>
            <person name="Gonzalez J."/>
            <person name="Henrissat B."/>
            <person name="Kuo A."/>
            <person name="Liang C."/>
            <person name="Lipzen A."/>
            <person name="Lutzoni F."/>
            <person name="Magnuson J."/>
            <person name="Mondo S."/>
            <person name="Nolan M."/>
            <person name="Ohm R."/>
            <person name="Pangilinan J."/>
            <person name="Park H.-J."/>
            <person name="Ramirez L."/>
            <person name="Alfaro M."/>
            <person name="Sun H."/>
            <person name="Tritt A."/>
            <person name="Yoshinaga Y."/>
            <person name="Zwiers L.-H."/>
            <person name="Turgeon B."/>
            <person name="Goodwin S."/>
            <person name="Spatafora J."/>
            <person name="Crous P."/>
            <person name="Grigoriev I."/>
        </authorList>
    </citation>
    <scope>NUCLEOTIDE SEQUENCE</scope>
    <source>
        <strain evidence="2">ATCC 16933</strain>
    </source>
</reference>
<protein>
    <submittedName>
        <fullName evidence="2">Uncharacterized protein</fullName>
    </submittedName>
</protein>
<accession>A0A6A6NUV0</accession>
<keyword evidence="3" id="KW-1185">Reference proteome</keyword>
<feature type="transmembrane region" description="Helical" evidence="1">
    <location>
        <begin position="160"/>
        <end position="184"/>
    </location>
</feature>
<organism evidence="2 3">
    <name type="scientific">Lineolata rhizophorae</name>
    <dbReference type="NCBI Taxonomy" id="578093"/>
    <lineage>
        <taxon>Eukaryota</taxon>
        <taxon>Fungi</taxon>
        <taxon>Dikarya</taxon>
        <taxon>Ascomycota</taxon>
        <taxon>Pezizomycotina</taxon>
        <taxon>Dothideomycetes</taxon>
        <taxon>Dothideomycetes incertae sedis</taxon>
        <taxon>Lineolatales</taxon>
        <taxon>Lineolataceae</taxon>
        <taxon>Lineolata</taxon>
    </lineage>
</organism>
<evidence type="ECO:0000313" key="3">
    <source>
        <dbReference type="Proteomes" id="UP000799766"/>
    </source>
</evidence>
<keyword evidence="1" id="KW-1133">Transmembrane helix</keyword>
<dbReference type="Proteomes" id="UP000799766">
    <property type="component" value="Unassembled WGS sequence"/>
</dbReference>
<dbReference type="EMBL" id="MU001686">
    <property type="protein sequence ID" value="KAF2455491.1"/>
    <property type="molecule type" value="Genomic_DNA"/>
</dbReference>